<keyword evidence="21" id="KW-1185">Reference proteome</keyword>
<proteinExistence type="inferred from homology"/>
<evidence type="ECO:0000256" key="14">
    <source>
        <dbReference type="ARBA" id="ARBA00023141"/>
    </source>
</evidence>
<evidence type="ECO:0000313" key="20">
    <source>
        <dbReference type="EMBL" id="SEE06480.1"/>
    </source>
</evidence>
<evidence type="ECO:0000256" key="16">
    <source>
        <dbReference type="ARBA" id="ARBA00023285"/>
    </source>
</evidence>
<evidence type="ECO:0000256" key="3">
    <source>
        <dbReference type="ARBA" id="ARBA00004496"/>
    </source>
</evidence>
<evidence type="ECO:0000256" key="11">
    <source>
        <dbReference type="ARBA" id="ARBA00022741"/>
    </source>
</evidence>
<feature type="binding site" evidence="17">
    <location>
        <position position="145"/>
    </location>
    <ligand>
        <name>NAD(+)</name>
        <dbReference type="ChEBI" id="CHEBI:57540"/>
    </ligand>
</feature>
<dbReference type="Pfam" id="PF24621">
    <property type="entry name" value="DHQS_C"/>
    <property type="match status" value="1"/>
</dbReference>
<dbReference type="UniPathway" id="UPA00053">
    <property type="reaction ID" value="UER00085"/>
</dbReference>
<evidence type="ECO:0000256" key="4">
    <source>
        <dbReference type="ARBA" id="ARBA00004661"/>
    </source>
</evidence>
<feature type="binding site" evidence="17">
    <location>
        <begin position="108"/>
        <end position="112"/>
    </location>
    <ligand>
        <name>NAD(+)</name>
        <dbReference type="ChEBI" id="CHEBI:57540"/>
    </ligand>
</feature>
<dbReference type="HAMAP" id="MF_00110">
    <property type="entry name" value="DHQ_synthase"/>
    <property type="match status" value="1"/>
</dbReference>
<evidence type="ECO:0000256" key="2">
    <source>
        <dbReference type="ARBA" id="ARBA00001911"/>
    </source>
</evidence>
<keyword evidence="16 17" id="KW-0170">Cobalt</keyword>
<feature type="binding site" evidence="17">
    <location>
        <position position="187"/>
    </location>
    <ligand>
        <name>Zn(2+)</name>
        <dbReference type="ChEBI" id="CHEBI:29105"/>
    </ligand>
</feature>
<name>A0A1H5FSM1_9MICO</name>
<dbReference type="NCBIfam" id="TIGR01357">
    <property type="entry name" value="aroB"/>
    <property type="match status" value="1"/>
</dbReference>
<keyword evidence="10 17" id="KW-0479">Metal-binding</keyword>
<dbReference type="GO" id="GO:0000166">
    <property type="term" value="F:nucleotide binding"/>
    <property type="evidence" value="ECO:0007669"/>
    <property type="project" value="UniProtKB-KW"/>
</dbReference>
<keyword evidence="15 17" id="KW-0456">Lyase</keyword>
<feature type="binding site" evidence="17">
    <location>
        <position position="154"/>
    </location>
    <ligand>
        <name>NAD(+)</name>
        <dbReference type="ChEBI" id="CHEBI:57540"/>
    </ligand>
</feature>
<evidence type="ECO:0000259" key="18">
    <source>
        <dbReference type="Pfam" id="PF01761"/>
    </source>
</evidence>
<dbReference type="GO" id="GO:0009423">
    <property type="term" value="P:chorismate biosynthetic process"/>
    <property type="evidence" value="ECO:0007669"/>
    <property type="project" value="UniProtKB-UniRule"/>
</dbReference>
<dbReference type="InterPro" id="IPR056179">
    <property type="entry name" value="DHQS_C"/>
</dbReference>
<dbReference type="InterPro" id="IPR030960">
    <property type="entry name" value="DHQS/DOIS_N"/>
</dbReference>
<evidence type="ECO:0000256" key="1">
    <source>
        <dbReference type="ARBA" id="ARBA00001393"/>
    </source>
</evidence>
<dbReference type="GO" id="GO:0009073">
    <property type="term" value="P:aromatic amino acid family biosynthetic process"/>
    <property type="evidence" value="ECO:0007669"/>
    <property type="project" value="UniProtKB-KW"/>
</dbReference>
<dbReference type="CDD" id="cd08195">
    <property type="entry name" value="DHQS"/>
    <property type="match status" value="1"/>
</dbReference>
<feature type="binding site" evidence="17">
    <location>
        <begin position="132"/>
        <end position="133"/>
    </location>
    <ligand>
        <name>NAD(+)</name>
        <dbReference type="ChEBI" id="CHEBI:57540"/>
    </ligand>
</feature>
<dbReference type="GO" id="GO:0005737">
    <property type="term" value="C:cytoplasm"/>
    <property type="evidence" value="ECO:0007669"/>
    <property type="project" value="UniProtKB-SubCell"/>
</dbReference>
<dbReference type="GO" id="GO:0008652">
    <property type="term" value="P:amino acid biosynthetic process"/>
    <property type="evidence" value="ECO:0007669"/>
    <property type="project" value="UniProtKB-KW"/>
</dbReference>
<evidence type="ECO:0000256" key="13">
    <source>
        <dbReference type="ARBA" id="ARBA00023027"/>
    </source>
</evidence>
<feature type="binding site" evidence="17">
    <location>
        <position position="250"/>
    </location>
    <ligand>
        <name>Zn(2+)</name>
        <dbReference type="ChEBI" id="CHEBI:29105"/>
    </ligand>
</feature>
<dbReference type="GO" id="GO:0003856">
    <property type="term" value="F:3-dehydroquinate synthase activity"/>
    <property type="evidence" value="ECO:0007669"/>
    <property type="project" value="UniProtKB-UniRule"/>
</dbReference>
<comment type="cofactor">
    <cofactor evidence="2 17">
        <name>NAD(+)</name>
        <dbReference type="ChEBI" id="CHEBI:57540"/>
    </cofactor>
</comment>
<evidence type="ECO:0000256" key="5">
    <source>
        <dbReference type="ARBA" id="ARBA00005412"/>
    </source>
</evidence>
<comment type="similarity">
    <text evidence="5 17">Belongs to the sugar phosphate cyclases superfamily. Dehydroquinate synthase family.</text>
</comment>
<dbReference type="InterPro" id="IPR016037">
    <property type="entry name" value="DHQ_synth_AroB"/>
</dbReference>
<keyword evidence="14 17" id="KW-0057">Aromatic amino acid biosynthesis</keyword>
<evidence type="ECO:0000313" key="21">
    <source>
        <dbReference type="Proteomes" id="UP000199220"/>
    </source>
</evidence>
<dbReference type="Gene3D" id="3.40.50.1970">
    <property type="match status" value="1"/>
</dbReference>
<evidence type="ECO:0000259" key="19">
    <source>
        <dbReference type="Pfam" id="PF24621"/>
    </source>
</evidence>
<accession>A0A1H5FSM1</accession>
<dbReference type="Pfam" id="PF01761">
    <property type="entry name" value="DHQ_synthase"/>
    <property type="match status" value="1"/>
</dbReference>
<reference evidence="21" key="1">
    <citation type="submission" date="2016-10" db="EMBL/GenBank/DDBJ databases">
        <authorList>
            <person name="Varghese N."/>
            <person name="Submissions S."/>
        </authorList>
    </citation>
    <scope>NUCLEOTIDE SEQUENCE [LARGE SCALE GENOMIC DNA]</scope>
    <source>
        <strain evidence="21">DSM 21368</strain>
    </source>
</reference>
<feature type="domain" description="3-dehydroquinate synthase C-terminal" evidence="19">
    <location>
        <begin position="184"/>
        <end position="326"/>
    </location>
</feature>
<evidence type="ECO:0000256" key="9">
    <source>
        <dbReference type="ARBA" id="ARBA00022605"/>
    </source>
</evidence>
<feature type="binding site" evidence="17">
    <location>
        <position position="266"/>
    </location>
    <ligand>
        <name>Zn(2+)</name>
        <dbReference type="ChEBI" id="CHEBI:29105"/>
    </ligand>
</feature>
<comment type="catalytic activity">
    <reaction evidence="1 17">
        <text>7-phospho-2-dehydro-3-deoxy-D-arabino-heptonate = 3-dehydroquinate + phosphate</text>
        <dbReference type="Rhea" id="RHEA:21968"/>
        <dbReference type="ChEBI" id="CHEBI:32364"/>
        <dbReference type="ChEBI" id="CHEBI:43474"/>
        <dbReference type="ChEBI" id="CHEBI:58394"/>
        <dbReference type="EC" id="4.2.3.4"/>
    </reaction>
</comment>
<feature type="domain" description="3-dehydroquinate synthase N-terminal" evidence="18">
    <location>
        <begin position="72"/>
        <end position="181"/>
    </location>
</feature>
<comment type="function">
    <text evidence="17">Catalyzes the conversion of 3-deoxy-D-arabino-heptulosonate 7-phosphate (DAHP) to dehydroquinate (DHQ).</text>
</comment>
<dbReference type="PIRSF" id="PIRSF001455">
    <property type="entry name" value="DHQ_synth"/>
    <property type="match status" value="1"/>
</dbReference>
<evidence type="ECO:0000256" key="17">
    <source>
        <dbReference type="HAMAP-Rule" id="MF_00110"/>
    </source>
</evidence>
<comment type="subcellular location">
    <subcellularLocation>
        <location evidence="3 17">Cytoplasm</location>
    </subcellularLocation>
</comment>
<comment type="pathway">
    <text evidence="4 17">Metabolic intermediate biosynthesis; chorismate biosynthesis; chorismate from D-erythrose 4-phosphate and phosphoenolpyruvate: step 2/7.</text>
</comment>
<dbReference type="EMBL" id="FNTX01000001">
    <property type="protein sequence ID" value="SEE06480.1"/>
    <property type="molecule type" value="Genomic_DNA"/>
</dbReference>
<keyword evidence="9 17" id="KW-0028">Amino-acid biosynthesis</keyword>
<dbReference type="PANTHER" id="PTHR43622:SF7">
    <property type="entry name" value="3-DEHYDROQUINATE SYNTHASE, CHLOROPLASTIC"/>
    <property type="match status" value="1"/>
</dbReference>
<evidence type="ECO:0000256" key="8">
    <source>
        <dbReference type="ARBA" id="ARBA00022490"/>
    </source>
</evidence>
<dbReference type="EC" id="4.2.3.4" evidence="6 17"/>
<protein>
    <recommendedName>
        <fullName evidence="7 17">3-dehydroquinate synthase</fullName>
        <shortName evidence="17">DHQS</shortName>
        <ecNumber evidence="6 17">4.2.3.4</ecNumber>
    </recommendedName>
</protein>
<dbReference type="Gene3D" id="1.20.1090.10">
    <property type="entry name" value="Dehydroquinate synthase-like - alpha domain"/>
    <property type="match status" value="1"/>
</dbReference>
<keyword evidence="11 17" id="KW-0547">Nucleotide-binding</keyword>
<feature type="binding site" evidence="17">
    <location>
        <begin position="74"/>
        <end position="79"/>
    </location>
    <ligand>
        <name>NAD(+)</name>
        <dbReference type="ChEBI" id="CHEBI:57540"/>
    </ligand>
</feature>
<dbReference type="RefSeq" id="WP_089772295.1">
    <property type="nucleotide sequence ID" value="NZ_FNTX01000001.1"/>
</dbReference>
<keyword evidence="8 17" id="KW-0963">Cytoplasm</keyword>
<comment type="caution">
    <text evidence="17">Lacks conserved residue(s) required for the propagation of feature annotation.</text>
</comment>
<dbReference type="FunFam" id="3.40.50.1970:FF:000012">
    <property type="entry name" value="3-dehydroquinate synthase"/>
    <property type="match status" value="1"/>
</dbReference>
<evidence type="ECO:0000256" key="6">
    <source>
        <dbReference type="ARBA" id="ARBA00013031"/>
    </source>
</evidence>
<keyword evidence="12 17" id="KW-0862">Zinc</keyword>
<dbReference type="InterPro" id="IPR030963">
    <property type="entry name" value="DHQ_synth_fam"/>
</dbReference>
<dbReference type="PANTHER" id="PTHR43622">
    <property type="entry name" value="3-DEHYDROQUINATE SYNTHASE"/>
    <property type="match status" value="1"/>
</dbReference>
<evidence type="ECO:0000256" key="7">
    <source>
        <dbReference type="ARBA" id="ARBA00017684"/>
    </source>
</evidence>
<evidence type="ECO:0000256" key="12">
    <source>
        <dbReference type="ARBA" id="ARBA00022833"/>
    </source>
</evidence>
<organism evidence="20 21">
    <name type="scientific">Ruania alba</name>
    <dbReference type="NCBI Taxonomy" id="648782"/>
    <lineage>
        <taxon>Bacteria</taxon>
        <taxon>Bacillati</taxon>
        <taxon>Actinomycetota</taxon>
        <taxon>Actinomycetes</taxon>
        <taxon>Micrococcales</taxon>
        <taxon>Ruaniaceae</taxon>
        <taxon>Ruania</taxon>
    </lineage>
</organism>
<dbReference type="STRING" id="648782.SAMN04488554_1436"/>
<dbReference type="AlphaFoldDB" id="A0A1H5FSM1"/>
<evidence type="ECO:0000256" key="10">
    <source>
        <dbReference type="ARBA" id="ARBA00022723"/>
    </source>
</evidence>
<dbReference type="Proteomes" id="UP000199220">
    <property type="component" value="Unassembled WGS sequence"/>
</dbReference>
<gene>
    <name evidence="17" type="primary">aroB</name>
    <name evidence="20" type="ORF">SAMN04488554_1436</name>
</gene>
<dbReference type="SUPFAM" id="SSF56796">
    <property type="entry name" value="Dehydroquinate synthase-like"/>
    <property type="match status" value="1"/>
</dbReference>
<sequence>MTTASQVHARVPVRAEHEYDVLIGTDLLAELPALVGEAARVFLMHPPSLSARAREVAGTLTEAGYQVVTEELPDGEQAKTAETAARCWASLGRAAFTRTDVVIGLGGGATTDLAGFVAATWLRGVRVIQVPTTLLAMVDAAVGGKTGINTAEGKNLVGAFHSPSAVVCDLTWLRMLDAVDLRAGMAEVIKCGFIADPRILELVESDPEAALVPDGPVLTELVERAVRVKAEVVSADLKESSLREVLNYGHTFGHAIELHEGFRWRHGEAVAVGMVFVAELAHRAGLIDAELAERHRHVLDLVGLPTRYRAGTWDALRTAMSRDKKTRGATLRFVVLEGLARPTRLTGPDPALLEASYAAISEGSDDD</sequence>
<dbReference type="InterPro" id="IPR050071">
    <property type="entry name" value="Dehydroquinate_synthase"/>
</dbReference>
<keyword evidence="13 17" id="KW-0520">NAD</keyword>
<dbReference type="GO" id="GO:0046872">
    <property type="term" value="F:metal ion binding"/>
    <property type="evidence" value="ECO:0007669"/>
    <property type="project" value="UniProtKB-KW"/>
</dbReference>
<dbReference type="OrthoDB" id="9806583at2"/>
<evidence type="ECO:0000256" key="15">
    <source>
        <dbReference type="ARBA" id="ARBA00023239"/>
    </source>
</evidence>
<comment type="cofactor">
    <cofactor evidence="17">
        <name>Co(2+)</name>
        <dbReference type="ChEBI" id="CHEBI:48828"/>
    </cofactor>
    <cofactor evidence="17">
        <name>Zn(2+)</name>
        <dbReference type="ChEBI" id="CHEBI:29105"/>
    </cofactor>
    <text evidence="17">Binds 1 divalent metal cation per subunit. Can use either Co(2+) or Zn(2+).</text>
</comment>